<dbReference type="PANTHER" id="PTHR43687:SF6">
    <property type="entry name" value="L-ASPARTATE SEMIALDEHYDE SULFURTRANSFERASE IRON-SULFUR SUBUNIT"/>
    <property type="match status" value="1"/>
</dbReference>
<dbReference type="SUPFAM" id="SSF54862">
    <property type="entry name" value="4Fe-4S ferredoxins"/>
    <property type="match status" value="1"/>
</dbReference>
<dbReference type="GO" id="GO:0051539">
    <property type="term" value="F:4 iron, 4 sulfur cluster binding"/>
    <property type="evidence" value="ECO:0007669"/>
    <property type="project" value="UniProtKB-KW"/>
</dbReference>
<feature type="domain" description="4Fe-4S ferredoxin-type" evidence="8">
    <location>
        <begin position="1"/>
        <end position="31"/>
    </location>
</feature>
<reference evidence="9" key="1">
    <citation type="submission" date="2020-03" db="EMBL/GenBank/DDBJ databases">
        <title>Spirochaetal bacteria isolated from arthropods constitute a novel genus Entomospira genus novum within the order Spirochaetales.</title>
        <authorList>
            <person name="Grana-Miraglia L."/>
            <person name="Sikutova S."/>
            <person name="Fingerle V."/>
            <person name="Sing A."/>
            <person name="Castillo-Ramirez S."/>
            <person name="Margos G."/>
            <person name="Rudolf I."/>
        </authorList>
    </citation>
    <scope>NUCLEOTIDE SEQUENCE</scope>
    <source>
        <strain evidence="9">BR208</strain>
    </source>
</reference>
<dbReference type="InterPro" id="IPR017896">
    <property type="entry name" value="4Fe4S_Fe-S-bd"/>
</dbReference>
<dbReference type="PROSITE" id="PS00198">
    <property type="entry name" value="4FE4S_FER_1"/>
    <property type="match status" value="1"/>
</dbReference>
<keyword evidence="6" id="KW-0408">Iron</keyword>
<dbReference type="AlphaFoldDB" id="A0A968GBG9"/>
<dbReference type="EMBL" id="JAATLK010000001">
    <property type="protein sequence ID" value="NIZ46790.1"/>
    <property type="molecule type" value="Genomic_DNA"/>
</dbReference>
<keyword evidence="10" id="KW-1185">Reference proteome</keyword>
<keyword evidence="1" id="KW-0813">Transport</keyword>
<dbReference type="PANTHER" id="PTHR43687">
    <property type="entry name" value="ADENYLYLSULFATE REDUCTASE, BETA SUBUNIT"/>
    <property type="match status" value="1"/>
</dbReference>
<keyword evidence="3" id="KW-0479">Metal-binding</keyword>
<comment type="caution">
    <text evidence="9">The sequence shown here is derived from an EMBL/GenBank/DDBJ whole genome shotgun (WGS) entry which is preliminary data.</text>
</comment>
<evidence type="ECO:0000256" key="5">
    <source>
        <dbReference type="ARBA" id="ARBA00022982"/>
    </source>
</evidence>
<dbReference type="RefSeq" id="WP_167703237.1">
    <property type="nucleotide sequence ID" value="NZ_CP118168.1"/>
</dbReference>
<name>A0A968GBG9_9SPIO</name>
<feature type="domain" description="4Fe-4S ferredoxin-type" evidence="8">
    <location>
        <begin position="32"/>
        <end position="61"/>
    </location>
</feature>
<gene>
    <name evidence="9" type="ORF">HCT46_02495</name>
</gene>
<evidence type="ECO:0000256" key="4">
    <source>
        <dbReference type="ARBA" id="ARBA00022737"/>
    </source>
</evidence>
<dbReference type="PROSITE" id="PS51379">
    <property type="entry name" value="4FE4S_FER_2"/>
    <property type="match status" value="2"/>
</dbReference>
<dbReference type="GO" id="GO:0046872">
    <property type="term" value="F:metal ion binding"/>
    <property type="evidence" value="ECO:0007669"/>
    <property type="project" value="UniProtKB-KW"/>
</dbReference>
<keyword evidence="5" id="KW-0249">Electron transport</keyword>
<protein>
    <submittedName>
        <fullName evidence="9">4Fe-4S binding protein</fullName>
    </submittedName>
</protein>
<evidence type="ECO:0000313" key="10">
    <source>
        <dbReference type="Proteomes" id="UP000752013"/>
    </source>
</evidence>
<dbReference type="Gene3D" id="3.30.70.20">
    <property type="match status" value="1"/>
</dbReference>
<evidence type="ECO:0000256" key="6">
    <source>
        <dbReference type="ARBA" id="ARBA00023004"/>
    </source>
</evidence>
<evidence type="ECO:0000259" key="8">
    <source>
        <dbReference type="PROSITE" id="PS51379"/>
    </source>
</evidence>
<evidence type="ECO:0000256" key="1">
    <source>
        <dbReference type="ARBA" id="ARBA00022448"/>
    </source>
</evidence>
<keyword evidence="2" id="KW-0004">4Fe-4S</keyword>
<dbReference type="InterPro" id="IPR050572">
    <property type="entry name" value="Fe-S_Ferredoxin"/>
</dbReference>
<accession>A0A968GBG9</accession>
<evidence type="ECO:0000313" key="9">
    <source>
        <dbReference type="EMBL" id="NIZ46790.1"/>
    </source>
</evidence>
<dbReference type="Pfam" id="PF12838">
    <property type="entry name" value="Fer4_7"/>
    <property type="match status" value="1"/>
</dbReference>
<evidence type="ECO:0000256" key="2">
    <source>
        <dbReference type="ARBA" id="ARBA00022485"/>
    </source>
</evidence>
<organism evidence="9 10">
    <name type="scientific">Entomospira nematocerorum</name>
    <dbReference type="NCBI Taxonomy" id="2719987"/>
    <lineage>
        <taxon>Bacteria</taxon>
        <taxon>Pseudomonadati</taxon>
        <taxon>Spirochaetota</taxon>
        <taxon>Spirochaetia</taxon>
        <taxon>Spirochaetales</taxon>
        <taxon>Spirochaetaceae</taxon>
        <taxon>Entomospira</taxon>
    </lineage>
</organism>
<sequence length="65" mass="6786">MKNLATIGRHCVSCGECSLICPVQAITMDRGLSAVVNAMVCIGCGKCAQHCPAGVIKMQPQKNVP</sequence>
<proteinExistence type="predicted"/>
<evidence type="ECO:0000256" key="7">
    <source>
        <dbReference type="ARBA" id="ARBA00023014"/>
    </source>
</evidence>
<keyword evidence="4" id="KW-0677">Repeat</keyword>
<keyword evidence="7" id="KW-0411">Iron-sulfur</keyword>
<dbReference type="Proteomes" id="UP000752013">
    <property type="component" value="Unassembled WGS sequence"/>
</dbReference>
<evidence type="ECO:0000256" key="3">
    <source>
        <dbReference type="ARBA" id="ARBA00022723"/>
    </source>
</evidence>
<dbReference type="InterPro" id="IPR017900">
    <property type="entry name" value="4Fe4S_Fe_S_CS"/>
</dbReference>